<protein>
    <submittedName>
        <fullName evidence="2">Uncharacterized protein</fullName>
    </submittedName>
</protein>
<dbReference type="AlphaFoldDB" id="A0A545V0G1"/>
<comment type="caution">
    <text evidence="2">The sequence shown here is derived from an EMBL/GenBank/DDBJ whole genome shotgun (WGS) entry which is preliminary data.</text>
</comment>
<accession>A0A545V0G1</accession>
<evidence type="ECO:0000313" key="3">
    <source>
        <dbReference type="Proteomes" id="UP000315783"/>
    </source>
</evidence>
<dbReference type="Proteomes" id="UP000315783">
    <property type="component" value="Unassembled WGS sequence"/>
</dbReference>
<feature type="compositionally biased region" description="Polar residues" evidence="1">
    <location>
        <begin position="45"/>
        <end position="63"/>
    </location>
</feature>
<dbReference type="EMBL" id="SPUK01000008">
    <property type="protein sequence ID" value="TQV95183.1"/>
    <property type="molecule type" value="Genomic_DNA"/>
</dbReference>
<gene>
    <name evidence="2" type="ORF">IF1G_06170</name>
</gene>
<organism evidence="2 3">
    <name type="scientific">Cordyceps javanica</name>
    <dbReference type="NCBI Taxonomy" id="43265"/>
    <lineage>
        <taxon>Eukaryota</taxon>
        <taxon>Fungi</taxon>
        <taxon>Dikarya</taxon>
        <taxon>Ascomycota</taxon>
        <taxon>Pezizomycotina</taxon>
        <taxon>Sordariomycetes</taxon>
        <taxon>Hypocreomycetidae</taxon>
        <taxon>Hypocreales</taxon>
        <taxon>Cordycipitaceae</taxon>
        <taxon>Cordyceps</taxon>
    </lineage>
</organism>
<evidence type="ECO:0000313" key="2">
    <source>
        <dbReference type="EMBL" id="TQV95183.1"/>
    </source>
</evidence>
<proteinExistence type="predicted"/>
<feature type="region of interest" description="Disordered" evidence="1">
    <location>
        <begin position="1"/>
        <end position="66"/>
    </location>
</feature>
<keyword evidence="3" id="KW-1185">Reference proteome</keyword>
<name>A0A545V0G1_9HYPO</name>
<sequence length="101" mass="10818">MTARHFTSCARSAPPRPFPSSGGEVVVGVTPNAHAAPLHGRSSDRTTTANSVIRIQSQASPDTPEQVECCPVYGYSWPSPQPPGQVSRPRKVRLSCTFSAR</sequence>
<reference evidence="2 3" key="1">
    <citation type="journal article" date="2019" name="Appl. Microbiol. Biotechnol.">
        <title>Genome sequence of Isaria javanica and comparative genome analysis insights into family S53 peptidase evolution in fungal entomopathogens.</title>
        <authorList>
            <person name="Lin R."/>
            <person name="Zhang X."/>
            <person name="Xin B."/>
            <person name="Zou M."/>
            <person name="Gao Y."/>
            <person name="Qin F."/>
            <person name="Hu Q."/>
            <person name="Xie B."/>
            <person name="Cheng X."/>
        </authorList>
    </citation>
    <scope>NUCLEOTIDE SEQUENCE [LARGE SCALE GENOMIC DNA]</scope>
    <source>
        <strain evidence="2 3">IJ1G</strain>
    </source>
</reference>
<evidence type="ECO:0000256" key="1">
    <source>
        <dbReference type="SAM" id="MobiDB-lite"/>
    </source>
</evidence>